<accession>A0A9P4J1T9</accession>
<evidence type="ECO:0000313" key="3">
    <source>
        <dbReference type="EMBL" id="KAF2150859.1"/>
    </source>
</evidence>
<dbReference type="AlphaFoldDB" id="A0A9P4J1T9"/>
<comment type="caution">
    <text evidence="3">The sequence shown here is derived from an EMBL/GenBank/DDBJ whole genome shotgun (WGS) entry which is preliminary data.</text>
</comment>
<dbReference type="EMBL" id="ML996089">
    <property type="protein sequence ID" value="KAF2150859.1"/>
    <property type="molecule type" value="Genomic_DNA"/>
</dbReference>
<name>A0A9P4J1T9_9PEZI</name>
<feature type="chain" id="PRO_5040206619" description="Extracellular membrane protein CFEM domain-containing protein" evidence="2">
    <location>
        <begin position="21"/>
        <end position="284"/>
    </location>
</feature>
<dbReference type="Proteomes" id="UP000799439">
    <property type="component" value="Unassembled WGS sequence"/>
</dbReference>
<feature type="signal peptide" evidence="2">
    <location>
        <begin position="1"/>
        <end position="20"/>
    </location>
</feature>
<feature type="compositionally biased region" description="Low complexity" evidence="1">
    <location>
        <begin position="129"/>
        <end position="138"/>
    </location>
</feature>
<sequence length="284" mass="28572">MRSSTNLAVAALVAANPTFAQWGGQNFGPSCLSQCWTSYGTQNFNSNWGTQVCSNSSGIDSINSCVASSSCSDSDKQGTYQFFAQICANAGHPLTQSPEAVFSATSGGNAYSTGAWASWASANQFPTITSGPGSSPTNGPGGHGWGPGQGWGPFGPGASANGWGPWGGSTTGSWTAGPWTQWWNGSSCPPATWTGWTAGSWASNCPWTTWAACTSSTTGTTTVTTTTTGSNGAPQTVTTTMPQIQVAEATASGTSTSASHGAAPRQTMAIGAGLGGLVAAVAFM</sequence>
<keyword evidence="2" id="KW-0732">Signal</keyword>
<gene>
    <name evidence="3" type="ORF">K461DRAFT_296091</name>
</gene>
<feature type="region of interest" description="Disordered" evidence="1">
    <location>
        <begin position="129"/>
        <end position="175"/>
    </location>
</feature>
<feature type="compositionally biased region" description="Gly residues" evidence="1">
    <location>
        <begin position="139"/>
        <end position="155"/>
    </location>
</feature>
<evidence type="ECO:0008006" key="5">
    <source>
        <dbReference type="Google" id="ProtNLM"/>
    </source>
</evidence>
<evidence type="ECO:0000256" key="2">
    <source>
        <dbReference type="SAM" id="SignalP"/>
    </source>
</evidence>
<evidence type="ECO:0000313" key="4">
    <source>
        <dbReference type="Proteomes" id="UP000799439"/>
    </source>
</evidence>
<keyword evidence="4" id="KW-1185">Reference proteome</keyword>
<proteinExistence type="predicted"/>
<protein>
    <recommendedName>
        <fullName evidence="5">Extracellular membrane protein CFEM domain-containing protein</fullName>
    </recommendedName>
</protein>
<dbReference type="OrthoDB" id="3946343at2759"/>
<organism evidence="3 4">
    <name type="scientific">Myriangium duriaei CBS 260.36</name>
    <dbReference type="NCBI Taxonomy" id="1168546"/>
    <lineage>
        <taxon>Eukaryota</taxon>
        <taxon>Fungi</taxon>
        <taxon>Dikarya</taxon>
        <taxon>Ascomycota</taxon>
        <taxon>Pezizomycotina</taxon>
        <taxon>Dothideomycetes</taxon>
        <taxon>Dothideomycetidae</taxon>
        <taxon>Myriangiales</taxon>
        <taxon>Myriangiaceae</taxon>
        <taxon>Myriangium</taxon>
    </lineage>
</organism>
<reference evidence="3" key="1">
    <citation type="journal article" date="2020" name="Stud. Mycol.">
        <title>101 Dothideomycetes genomes: a test case for predicting lifestyles and emergence of pathogens.</title>
        <authorList>
            <person name="Haridas S."/>
            <person name="Albert R."/>
            <person name="Binder M."/>
            <person name="Bloem J."/>
            <person name="Labutti K."/>
            <person name="Salamov A."/>
            <person name="Andreopoulos B."/>
            <person name="Baker S."/>
            <person name="Barry K."/>
            <person name="Bills G."/>
            <person name="Bluhm B."/>
            <person name="Cannon C."/>
            <person name="Castanera R."/>
            <person name="Culley D."/>
            <person name="Daum C."/>
            <person name="Ezra D."/>
            <person name="Gonzalez J."/>
            <person name="Henrissat B."/>
            <person name="Kuo A."/>
            <person name="Liang C."/>
            <person name="Lipzen A."/>
            <person name="Lutzoni F."/>
            <person name="Magnuson J."/>
            <person name="Mondo S."/>
            <person name="Nolan M."/>
            <person name="Ohm R."/>
            <person name="Pangilinan J."/>
            <person name="Park H.-J."/>
            <person name="Ramirez L."/>
            <person name="Alfaro M."/>
            <person name="Sun H."/>
            <person name="Tritt A."/>
            <person name="Yoshinaga Y."/>
            <person name="Zwiers L.-H."/>
            <person name="Turgeon B."/>
            <person name="Goodwin S."/>
            <person name="Spatafora J."/>
            <person name="Crous P."/>
            <person name="Grigoriev I."/>
        </authorList>
    </citation>
    <scope>NUCLEOTIDE SEQUENCE</scope>
    <source>
        <strain evidence="3">CBS 260.36</strain>
    </source>
</reference>
<evidence type="ECO:0000256" key="1">
    <source>
        <dbReference type="SAM" id="MobiDB-lite"/>
    </source>
</evidence>